<dbReference type="EMBL" id="JAWSTH010000003">
    <property type="protein sequence ID" value="MDW5593191.1"/>
    <property type="molecule type" value="Genomic_DNA"/>
</dbReference>
<dbReference type="Proteomes" id="UP001284601">
    <property type="component" value="Unassembled WGS sequence"/>
</dbReference>
<dbReference type="InterPro" id="IPR008972">
    <property type="entry name" value="Cupredoxin"/>
</dbReference>
<name>A0ABU4HIQ2_9ACTN</name>
<comment type="caution">
    <text evidence="2">The sequence shown here is derived from an EMBL/GenBank/DDBJ whole genome shotgun (WGS) entry which is preliminary data.</text>
</comment>
<keyword evidence="1" id="KW-0732">Signal</keyword>
<protein>
    <recommendedName>
        <fullName evidence="4">Blue (type 1) copper domain-containing protein</fullName>
    </recommendedName>
</protein>
<proteinExistence type="predicted"/>
<keyword evidence="3" id="KW-1185">Reference proteome</keyword>
<feature type="chain" id="PRO_5046905059" description="Blue (type 1) copper domain-containing protein" evidence="1">
    <location>
        <begin position="25"/>
        <end position="573"/>
    </location>
</feature>
<dbReference type="SUPFAM" id="SSF49503">
    <property type="entry name" value="Cupredoxins"/>
    <property type="match status" value="1"/>
</dbReference>
<feature type="signal peptide" evidence="1">
    <location>
        <begin position="1"/>
        <end position="24"/>
    </location>
</feature>
<accession>A0ABU4HIQ2</accession>
<evidence type="ECO:0000313" key="2">
    <source>
        <dbReference type="EMBL" id="MDW5593191.1"/>
    </source>
</evidence>
<evidence type="ECO:0008006" key="4">
    <source>
        <dbReference type="Google" id="ProtNLM"/>
    </source>
</evidence>
<dbReference type="Gene3D" id="2.60.40.420">
    <property type="entry name" value="Cupredoxins - blue copper proteins"/>
    <property type="match status" value="1"/>
</dbReference>
<reference evidence="3" key="1">
    <citation type="submission" date="2023-07" db="EMBL/GenBank/DDBJ databases">
        <title>Conexibacter stalactiti sp. nov., isolated from stalactites in a lava cave and emended description of the genus Conexibacter.</title>
        <authorList>
            <person name="Lee S.D."/>
        </authorList>
    </citation>
    <scope>NUCLEOTIDE SEQUENCE [LARGE SCALE GENOMIC DNA]</scope>
    <source>
        <strain evidence="3">KCTC 39840</strain>
    </source>
</reference>
<gene>
    <name evidence="2" type="ORF">R7226_02500</name>
</gene>
<evidence type="ECO:0000256" key="1">
    <source>
        <dbReference type="SAM" id="SignalP"/>
    </source>
</evidence>
<evidence type="ECO:0000313" key="3">
    <source>
        <dbReference type="Proteomes" id="UP001284601"/>
    </source>
</evidence>
<sequence>MSLFSRLARTLPLVVSAAALCAFAAVPAAAASRIDEQYRADAHASAFTRTATNMRIPVRDPGPPPGAQVLRYRFGPLTIRPGQNLIDVDLQKERPNVDGWIVGFRPGLVDARTGKSPPVTEVHLHHAVWLVDFRPTFAAGEEKTNFSAPQGYGWRYTTRQMWLVNHMIHDLVGQPHQVYLTYELYFIPDSAPEAAGVREIRTQWMDVQGVKPYPVFNALKGSGTRGKFAYPDQAKDPYPDRPAGSPRNQWVADRDATLVLAAGHLHPGGLWTDLTVTRAGRTVRVFRSRANYYEPSGAVSWDVAMSATGPDWRVQIRRGDVLAVNATYDTSRASWYEVMGIMITGITVGDEGGVDPFTGQVDQSDFLTHGRLRENVEPPGTRRRNPGYSNAVKLRQGPFVSKVVIRNFGFAPGDLTMPGRSGLPPSVAQGSSLTFVNRDEPATVRFHTVTACRAPCDRGSGISFPLADGAGLFDSGELGFGPAIGTVGLGGGGGGYGDASVPGSPVIDVPAAREDCEEGGPTGLINAVKTGCIGRLSWKTPRDLSPGTYTYFCRIHPFMRGAFRVVPKQRLKN</sequence>
<organism evidence="2 3">
    <name type="scientific">Conexibacter stalactiti</name>
    <dbReference type="NCBI Taxonomy" id="1940611"/>
    <lineage>
        <taxon>Bacteria</taxon>
        <taxon>Bacillati</taxon>
        <taxon>Actinomycetota</taxon>
        <taxon>Thermoleophilia</taxon>
        <taxon>Solirubrobacterales</taxon>
        <taxon>Conexibacteraceae</taxon>
        <taxon>Conexibacter</taxon>
    </lineage>
</organism>
<dbReference type="RefSeq" id="WP_318595453.1">
    <property type="nucleotide sequence ID" value="NZ_JAWSTH010000003.1"/>
</dbReference>